<feature type="transmembrane region" description="Helical" evidence="10">
    <location>
        <begin position="445"/>
        <end position="461"/>
    </location>
</feature>
<feature type="transmembrane region" description="Helical" evidence="10">
    <location>
        <begin position="1305"/>
        <end position="1329"/>
    </location>
</feature>
<evidence type="ECO:0000256" key="10">
    <source>
        <dbReference type="SAM" id="Phobius"/>
    </source>
</evidence>
<dbReference type="InterPro" id="IPR013525">
    <property type="entry name" value="ABC2_TM"/>
</dbReference>
<evidence type="ECO:0000256" key="4">
    <source>
        <dbReference type="ARBA" id="ARBA00022692"/>
    </source>
</evidence>
<feature type="region of interest" description="Disordered" evidence="9">
    <location>
        <begin position="927"/>
        <end position="948"/>
    </location>
</feature>
<dbReference type="PANTHER" id="PTHR19229:SF209">
    <property type="entry name" value="ATP-BINDING CASSETTE SUB-FAMILY A MEMBER 5 ISOFORM X1"/>
    <property type="match status" value="1"/>
</dbReference>
<feature type="transmembrane region" description="Helical" evidence="10">
    <location>
        <begin position="1207"/>
        <end position="1231"/>
    </location>
</feature>
<dbReference type="RefSeq" id="XP_028029587.1">
    <property type="nucleotide sequence ID" value="XM_028173786.1"/>
</dbReference>
<organism evidence="12 13">
    <name type="scientific">Bombyx mandarina</name>
    <name type="common">Wild silk moth</name>
    <name type="synonym">Wild silkworm</name>
    <dbReference type="NCBI Taxonomy" id="7092"/>
    <lineage>
        <taxon>Eukaryota</taxon>
        <taxon>Metazoa</taxon>
        <taxon>Ecdysozoa</taxon>
        <taxon>Arthropoda</taxon>
        <taxon>Hexapoda</taxon>
        <taxon>Insecta</taxon>
        <taxon>Pterygota</taxon>
        <taxon>Neoptera</taxon>
        <taxon>Endopterygota</taxon>
        <taxon>Lepidoptera</taxon>
        <taxon>Glossata</taxon>
        <taxon>Ditrysia</taxon>
        <taxon>Bombycoidea</taxon>
        <taxon>Bombycidae</taxon>
        <taxon>Bombycinae</taxon>
        <taxon>Bombyx</taxon>
    </lineage>
</organism>
<dbReference type="SMART" id="SM00382">
    <property type="entry name" value="AAA"/>
    <property type="match status" value="2"/>
</dbReference>
<sequence length="1867" mass="206771">MSVTDDAGVRDDGRDSPASTEKLTKCAETASIGVDCAAVGSHLRGAMGTRPAARFWPQLWATVVRNLLLKKRDTRKTLAEVLVPLYSLGVLIFLKMLVPNPNFPEVRKPGPLLRIHHDFFPENHSIAVVADWLNSNGTMGFLGDINEMLVESEQHPIHWILYNNTEDLNDAYHSNTKNFPIAVIFHTDPSSFTEPLRYTIRTNPSRVGTPSTRTLTTSPAKCRERTGVKDWSSDWSRGGQLIPLSEMHREDTCPVLQYYYSGFLALQTLIDYTKIKADTNFTSSVPPMHIDLRQFPKRQHTGDWLVIFRVIMPMYMVMTLSQFITYLLMFVVGEKEKKIREGMRIMGLKDSVYWGSWFLIYAVFVTILSIVSTVLLFTLKVFQHSSYILIFLLMLLFGFTIITFAFMLTPFFDKARTAGILGSFAVNLMSGLYFIQVFVSNADSLAFWFVSLISSSCYALAMDKALVLDMAGVGVTWDNLWSGPGVPFGGSLIMMAVDTVLYALAAYWLDAVIPSEYGIKQKPWFCLMPSFWLGSRRSRVSAVHFHSNGDAAHNKDIEPVPRELQDKEAIRIVGLQKSFRHCRRPEIKAIDGIDLSIYEGQITAVLGHNGAGKSTLFNILTGLTAPTAGTAYVYGLDVRDPNDMYEIRQMIGVCPQQDVLFDLLSVKEHLQFFAAVKGIPRERVQEEIQKALAEVGLLEQAGVFAKHLSGGQKRKLSISIAFIGDPKIIILDEPTAGVDPVSRRQTWRVLQRARRGRVLLLTTHFMDEADILGDRKAVISKGKVRCAGTSLFLKNKFGIGYHLTLVLDGACREHQITRLVRGHVPRAEKARRHGRELSYILPHYAVHLFPPLFLAIEHEIKDKTNRLGITSYGVSMTTLEEVFLSLEGENAEETEAVEGVSSVKLVRARALSRSLSLQSKTLSYQELNDKDPQKTPTPLPPPPASHALHSTTHGVEHIKVTPEVPISVDALSELVKTRPSCWRTFCALVYIRTVRMIRDPYKLYVMIFLPIISCALGLYMKSRQIVFFRMQPLTLGPDAYFNKTPIALHSEQNTLREDFKESLGILGAHPIVDFDGNFSSLLDMENFGAFSLKESLNPYGKVMAYYNTTYTHSLPIIINLLDNSLYRALMSASGLEHHFKPIEVMAHPFQQTEQQEEFNLGNVICAVFVGMIFALVPVTLAVDIVYDREIKAKNQLRVNGLSMSMYFLTYFTILIIIMIITSVGVLILVILNDIPSLTNGSAITMLCGLLLLYSPSAILFNTCLSYIFDKMDSAQSIMPNITTWVGVIPFILVAVLDTFKWGSDIAFYLHLVFSFLDVMYIPYAIMYYVDRVYVTCNLRGVCTTPTLGSYFTAEVWVLIAAMLLHVPLCGAALLAADKLKTGGIAAFRSRKRSETRAGSVSGAGGGAAGAGGEEAAYGTEGGEDGDVKRERRRVANILASNQNNMPPLLVHNLRKEYKVRGTEDGGGCFGDSKSPTRRSRRTGLARLSLAVEGGEVFGLLGHNGAGKTTTMKIITAEERPTCGTVMLGSQDIRDSQASAFRMLGYCPQHDALWKNVTIREHIECYAAIRGVSNQDIPRIVDAYLNGLQIAEHAGKNAEECSGGTRRKLSFALAMVGAPRVVLLDEPSTGMDPRSKRFLWDTILASFQGKKGAILTTHSMEEADALCSRVGIMVKGSLRCIGSTQHLKNLYGAGYTLEMKIGQTNQKSTMMEGDMSMSPSPLRSAENSPSLGEADEGGSVSVSGSVELDGEVEVVDASIHTPLVAGTPPLVRHRHHRSESGGGASAEAAIALVGELFPAAVLEESFAERLVFSVPQSAVSSLARCFQQIEDAKEKLNIVEYSFSQTTLEQVFLKFAQSENVETLDQDH</sequence>
<feature type="transmembrane region" description="Helical" evidence="10">
    <location>
        <begin position="420"/>
        <end position="439"/>
    </location>
</feature>
<feature type="compositionally biased region" description="Gly residues" evidence="9">
    <location>
        <begin position="1401"/>
        <end position="1412"/>
    </location>
</feature>
<dbReference type="InterPro" id="IPR003593">
    <property type="entry name" value="AAA+_ATPase"/>
</dbReference>
<dbReference type="Proteomes" id="UP000504629">
    <property type="component" value="Unplaced"/>
</dbReference>
<feature type="domain" description="ABC transporter" evidence="11">
    <location>
        <begin position="1448"/>
        <end position="1699"/>
    </location>
</feature>
<dbReference type="FunFam" id="3.40.50.300:FF:000933">
    <property type="entry name" value="ABC transporter A family member 7"/>
    <property type="match status" value="1"/>
</dbReference>
<feature type="transmembrane region" description="Helical" evidence="10">
    <location>
        <begin position="1160"/>
        <end position="1186"/>
    </location>
</feature>
<proteinExistence type="inferred from homology"/>
<keyword evidence="3" id="KW-0813">Transport</keyword>
<feature type="domain" description="ABC transporter" evidence="11">
    <location>
        <begin position="570"/>
        <end position="806"/>
    </location>
</feature>
<feature type="transmembrane region" description="Helical" evidence="10">
    <location>
        <begin position="385"/>
        <end position="408"/>
    </location>
</feature>
<evidence type="ECO:0000313" key="12">
    <source>
        <dbReference type="Proteomes" id="UP000504629"/>
    </source>
</evidence>
<evidence type="ECO:0000313" key="14">
    <source>
        <dbReference type="RefSeq" id="XP_028029587.1"/>
    </source>
</evidence>
<feature type="region of interest" description="Disordered" evidence="9">
    <location>
        <begin position="1709"/>
        <end position="1742"/>
    </location>
</feature>
<dbReference type="InterPro" id="IPR017871">
    <property type="entry name" value="ABC_transporter-like_CS"/>
</dbReference>
<feature type="transmembrane region" description="Helical" evidence="10">
    <location>
        <begin position="1243"/>
        <end position="1268"/>
    </location>
</feature>
<evidence type="ECO:0000313" key="13">
    <source>
        <dbReference type="RefSeq" id="XP_028029578.1"/>
    </source>
</evidence>
<gene>
    <name evidence="13 14" type="primary">LOC114242572</name>
</gene>
<dbReference type="SUPFAM" id="SSF52540">
    <property type="entry name" value="P-loop containing nucleoside triphosphate hydrolases"/>
    <property type="match status" value="2"/>
</dbReference>
<evidence type="ECO:0000256" key="9">
    <source>
        <dbReference type="SAM" id="MobiDB-lite"/>
    </source>
</evidence>
<keyword evidence="7 10" id="KW-1133">Transmembrane helix</keyword>
<comment type="subcellular location">
    <subcellularLocation>
        <location evidence="1">Membrane</location>
        <topology evidence="1">Multi-pass membrane protein</topology>
    </subcellularLocation>
</comment>
<dbReference type="CDD" id="cd03263">
    <property type="entry name" value="ABC_subfamily_A"/>
    <property type="match status" value="2"/>
</dbReference>
<feature type="region of interest" description="Disordered" evidence="9">
    <location>
        <begin position="1396"/>
        <end position="1428"/>
    </location>
</feature>
<keyword evidence="8 10" id="KW-0472">Membrane</keyword>
<evidence type="ECO:0000256" key="8">
    <source>
        <dbReference type="ARBA" id="ARBA00023136"/>
    </source>
</evidence>
<evidence type="ECO:0000256" key="2">
    <source>
        <dbReference type="ARBA" id="ARBA00008869"/>
    </source>
</evidence>
<dbReference type="Pfam" id="PF12698">
    <property type="entry name" value="ABC2_membrane_3"/>
    <property type="match status" value="2"/>
</dbReference>
<keyword evidence="5" id="KW-0547">Nucleotide-binding</keyword>
<evidence type="ECO:0000256" key="5">
    <source>
        <dbReference type="ARBA" id="ARBA00022741"/>
    </source>
</evidence>
<dbReference type="PANTHER" id="PTHR19229">
    <property type="entry name" value="ATP-BINDING CASSETTE TRANSPORTER SUBFAMILY A ABCA"/>
    <property type="match status" value="1"/>
</dbReference>
<dbReference type="GO" id="GO:0140359">
    <property type="term" value="F:ABC-type transporter activity"/>
    <property type="evidence" value="ECO:0007669"/>
    <property type="project" value="InterPro"/>
</dbReference>
<name>A0A6J2JJY2_BOMMA</name>
<dbReference type="Pfam" id="PF23321">
    <property type="entry name" value="R1_ABCA1"/>
    <property type="match status" value="1"/>
</dbReference>
<evidence type="ECO:0000256" key="7">
    <source>
        <dbReference type="ARBA" id="ARBA00022989"/>
    </source>
</evidence>
<feature type="transmembrane region" description="Helical" evidence="10">
    <location>
        <begin position="304"/>
        <end position="331"/>
    </location>
</feature>
<dbReference type="InterPro" id="IPR026082">
    <property type="entry name" value="ABCA"/>
</dbReference>
<feature type="transmembrane region" description="Helical" evidence="10">
    <location>
        <begin position="1280"/>
        <end position="1299"/>
    </location>
</feature>
<dbReference type="InterPro" id="IPR027417">
    <property type="entry name" value="P-loop_NTPase"/>
</dbReference>
<dbReference type="PROSITE" id="PS00211">
    <property type="entry name" value="ABC_TRANSPORTER_1"/>
    <property type="match status" value="1"/>
</dbReference>
<feature type="region of interest" description="Disordered" evidence="9">
    <location>
        <begin position="1"/>
        <end position="22"/>
    </location>
</feature>
<evidence type="ECO:0000256" key="3">
    <source>
        <dbReference type="ARBA" id="ARBA00022448"/>
    </source>
</evidence>
<comment type="similarity">
    <text evidence="2">Belongs to the ABC transporter superfamily. ABCA family.</text>
</comment>
<feature type="transmembrane region" description="Helical" evidence="10">
    <location>
        <begin position="1355"/>
        <end position="1376"/>
    </location>
</feature>
<accession>A0A6J2JJY2</accession>
<dbReference type="GO" id="GO:0016887">
    <property type="term" value="F:ATP hydrolysis activity"/>
    <property type="evidence" value="ECO:0007669"/>
    <property type="project" value="InterPro"/>
</dbReference>
<dbReference type="FunFam" id="3.40.50.300:FF:000335">
    <property type="entry name" value="ATP binding cassette subfamily A member 5"/>
    <property type="match status" value="1"/>
</dbReference>
<keyword evidence="4 10" id="KW-0812">Transmembrane</keyword>
<dbReference type="OrthoDB" id="8061355at2759"/>
<dbReference type="PROSITE" id="PS50893">
    <property type="entry name" value="ABC_TRANSPORTER_2"/>
    <property type="match status" value="2"/>
</dbReference>
<evidence type="ECO:0000256" key="1">
    <source>
        <dbReference type="ARBA" id="ARBA00004141"/>
    </source>
</evidence>
<dbReference type="InterPro" id="IPR003439">
    <property type="entry name" value="ABC_transporter-like_ATP-bd"/>
</dbReference>
<dbReference type="GeneID" id="114242572"/>
<dbReference type="Gene3D" id="3.40.50.300">
    <property type="entry name" value="P-loop containing nucleotide triphosphate hydrolases"/>
    <property type="match status" value="2"/>
</dbReference>
<dbReference type="GO" id="GO:0005524">
    <property type="term" value="F:ATP binding"/>
    <property type="evidence" value="ECO:0007669"/>
    <property type="project" value="UniProtKB-KW"/>
</dbReference>
<evidence type="ECO:0000256" key="6">
    <source>
        <dbReference type="ARBA" id="ARBA00022840"/>
    </source>
</evidence>
<dbReference type="KEGG" id="bman:114242572"/>
<dbReference type="GO" id="GO:0016020">
    <property type="term" value="C:membrane"/>
    <property type="evidence" value="ECO:0007669"/>
    <property type="project" value="UniProtKB-SubCell"/>
</dbReference>
<feature type="transmembrane region" description="Helical" evidence="10">
    <location>
        <begin position="1001"/>
        <end position="1020"/>
    </location>
</feature>
<dbReference type="Pfam" id="PF00005">
    <property type="entry name" value="ABC_tran"/>
    <property type="match status" value="2"/>
</dbReference>
<dbReference type="InterPro" id="IPR056264">
    <property type="entry name" value="R2_ABCA1-4-like"/>
</dbReference>
<keyword evidence="12" id="KW-1185">Reference proteome</keyword>
<dbReference type="RefSeq" id="XP_028029578.1">
    <property type="nucleotide sequence ID" value="XM_028173777.1"/>
</dbReference>
<evidence type="ECO:0000259" key="11">
    <source>
        <dbReference type="PROSITE" id="PS50893"/>
    </source>
</evidence>
<dbReference type="GO" id="GO:0005319">
    <property type="term" value="F:lipid transporter activity"/>
    <property type="evidence" value="ECO:0007669"/>
    <property type="project" value="TreeGrafter"/>
</dbReference>
<keyword evidence="6" id="KW-0067">ATP-binding</keyword>
<feature type="compositionally biased region" description="Polar residues" evidence="9">
    <location>
        <begin position="1716"/>
        <end position="1729"/>
    </location>
</feature>
<feature type="compositionally biased region" description="Pro residues" evidence="9">
    <location>
        <begin position="935"/>
        <end position="944"/>
    </location>
</feature>
<feature type="transmembrane region" description="Helical" evidence="10">
    <location>
        <begin position="352"/>
        <end position="379"/>
    </location>
</feature>
<reference evidence="13 14" key="1">
    <citation type="submission" date="2025-04" db="UniProtKB">
        <authorList>
            <consortium name="RefSeq"/>
        </authorList>
    </citation>
    <scope>IDENTIFICATION</scope>
    <source>
        <tissue evidence="13 14">Silk gland</tissue>
    </source>
</reference>
<protein>
    <submittedName>
        <fullName evidence="13">ATP-binding cassette sub-family A member 5-like isoform X1</fullName>
    </submittedName>
    <submittedName>
        <fullName evidence="14">ATP-binding cassette sub-family A member 5-like isoform X2</fullName>
    </submittedName>
</protein>